<dbReference type="CDD" id="cd18186">
    <property type="entry name" value="BTB_POZ_ZBTB_KLHL-like"/>
    <property type="match status" value="1"/>
</dbReference>
<dbReference type="Gene3D" id="3.30.710.10">
    <property type="entry name" value="Potassium Channel Kv1.1, Chain A"/>
    <property type="match status" value="1"/>
</dbReference>
<proteinExistence type="predicted"/>
<dbReference type="Proteomes" id="UP000775547">
    <property type="component" value="Unassembled WGS sequence"/>
</dbReference>
<reference evidence="2" key="2">
    <citation type="submission" date="2021-10" db="EMBL/GenBank/DDBJ databases">
        <title>Phylogenomics reveals ancestral predisposition of the termite-cultivated fungus Termitomyces towards a domesticated lifestyle.</title>
        <authorList>
            <person name="Auxier B."/>
            <person name="Grum-Grzhimaylo A."/>
            <person name="Cardenas M.E."/>
            <person name="Lodge J.D."/>
            <person name="Laessoe T."/>
            <person name="Pedersen O."/>
            <person name="Smith M.E."/>
            <person name="Kuyper T.W."/>
            <person name="Franco-Molano E.A."/>
            <person name="Baroni T.J."/>
            <person name="Aanen D.K."/>
        </authorList>
    </citation>
    <scope>NUCLEOTIDE SEQUENCE</scope>
    <source>
        <strain evidence="2">AP01</strain>
        <tissue evidence="2">Mycelium</tissue>
    </source>
</reference>
<dbReference type="InterPro" id="IPR000210">
    <property type="entry name" value="BTB/POZ_dom"/>
</dbReference>
<dbReference type="InterPro" id="IPR011333">
    <property type="entry name" value="SKP1/BTB/POZ_sf"/>
</dbReference>
<comment type="caution">
    <text evidence="2">The sequence shown here is derived from an EMBL/GenBank/DDBJ whole genome shotgun (WGS) entry which is preliminary data.</text>
</comment>
<feature type="domain" description="BTB" evidence="1">
    <location>
        <begin position="13"/>
        <end position="79"/>
    </location>
</feature>
<organism evidence="2 3">
    <name type="scientific">Asterophora parasitica</name>
    <dbReference type="NCBI Taxonomy" id="117018"/>
    <lineage>
        <taxon>Eukaryota</taxon>
        <taxon>Fungi</taxon>
        <taxon>Dikarya</taxon>
        <taxon>Basidiomycota</taxon>
        <taxon>Agaricomycotina</taxon>
        <taxon>Agaricomycetes</taxon>
        <taxon>Agaricomycetidae</taxon>
        <taxon>Agaricales</taxon>
        <taxon>Tricholomatineae</taxon>
        <taxon>Lyophyllaceae</taxon>
        <taxon>Asterophora</taxon>
    </lineage>
</organism>
<evidence type="ECO:0000313" key="3">
    <source>
        <dbReference type="Proteomes" id="UP000775547"/>
    </source>
</evidence>
<dbReference type="AlphaFoldDB" id="A0A9P7G4F1"/>
<dbReference type="SUPFAM" id="SSF54695">
    <property type="entry name" value="POZ domain"/>
    <property type="match status" value="1"/>
</dbReference>
<evidence type="ECO:0000313" key="2">
    <source>
        <dbReference type="EMBL" id="KAG5641883.1"/>
    </source>
</evidence>
<dbReference type="Pfam" id="PF00651">
    <property type="entry name" value="BTB"/>
    <property type="match status" value="1"/>
</dbReference>
<gene>
    <name evidence="2" type="ORF">DXG03_004003</name>
</gene>
<evidence type="ECO:0000259" key="1">
    <source>
        <dbReference type="PROSITE" id="PS50097"/>
    </source>
</evidence>
<accession>A0A9P7G4F1</accession>
<dbReference type="PROSITE" id="PS50097">
    <property type="entry name" value="BTB"/>
    <property type="match status" value="1"/>
</dbReference>
<dbReference type="OrthoDB" id="2757422at2759"/>
<keyword evidence="3" id="KW-1185">Reference proteome</keyword>
<sequence>MTSSSSNLDFNNGDVDLILPGRKYRVHKAILSDKSEVFKDLFSIAHSTSPSEEIPAIEMQDDREPFTLFLRLLYDHDLDHYIPKLARGTTNLISRTLDLVDKYSVLQAPMYAKLIPYITRDWPSTLEDWDANEENILQLKVKFEEDPEALDQQLPEPASVIRFAYQYALSEKATQQIPEYLPAAFYHLSRLPPYADDGDPTLNAGDYWDVEGLRTAKRSLLRHQDMICLLHGMDELRLVAARIAVTEFLDRADEEEALEQERCAMQNWWRKVGVAKLLGPHAMPDVLAQCKHLINSLEDGSTEAESEALRQATSRQYRERMQKYLGDMREEIWNSLAINKFSLYAFFY</sequence>
<name>A0A9P7G4F1_9AGAR</name>
<reference evidence="2" key="1">
    <citation type="submission" date="2020-07" db="EMBL/GenBank/DDBJ databases">
        <authorList>
            <person name="Nieuwenhuis M."/>
            <person name="Van De Peppel L.J.J."/>
        </authorList>
    </citation>
    <scope>NUCLEOTIDE SEQUENCE</scope>
    <source>
        <strain evidence="2">AP01</strain>
        <tissue evidence="2">Mycelium</tissue>
    </source>
</reference>
<dbReference type="EMBL" id="JABCKV010000238">
    <property type="protein sequence ID" value="KAG5641883.1"/>
    <property type="molecule type" value="Genomic_DNA"/>
</dbReference>
<dbReference type="SMART" id="SM00225">
    <property type="entry name" value="BTB"/>
    <property type="match status" value="1"/>
</dbReference>
<protein>
    <recommendedName>
        <fullName evidence="1">BTB domain-containing protein</fullName>
    </recommendedName>
</protein>